<sequence>MQRPALVTVIGYLQFIAAITSVQMFQEPLVGKVAIFPGSWLSVHAQWNYLAYSVLLNLITGFSILRGYRFAPWLLAMANFAGFSLMIPSFSQTTSLSLLSAAYSVVTVAPLFLAPSAKQYFRVRRTVRAKFSVRDILSTLLQILAAFTIHRQLIGGFTHVFEPWAAGVAIVFVSGFAILIGSLIRWRFWHACSDFAITLVTAGIFSGYMLLVSASVWPANPDGQLFERLQIVAINFLLLVAGIGLARLSTRRIGVARAAMPTN</sequence>
<protein>
    <submittedName>
        <fullName evidence="2">Uncharacterized protein</fullName>
    </submittedName>
</protein>
<dbReference type="RefSeq" id="WP_039400556.1">
    <property type="nucleotide sequence ID" value="NZ_CABPRX010000013.1"/>
</dbReference>
<feature type="transmembrane region" description="Helical" evidence="1">
    <location>
        <begin position="72"/>
        <end position="90"/>
    </location>
</feature>
<feature type="transmembrane region" description="Helical" evidence="1">
    <location>
        <begin position="136"/>
        <end position="158"/>
    </location>
</feature>
<name>A0A239SPM3_9BURK</name>
<keyword evidence="1" id="KW-0472">Membrane</keyword>
<dbReference type="AlphaFoldDB" id="A0A239SPM3"/>
<accession>A0A239SPM3</accession>
<reference evidence="2 3" key="1">
    <citation type="submission" date="2017-06" db="EMBL/GenBank/DDBJ databases">
        <authorList>
            <consortium name="Pathogen Informatics"/>
        </authorList>
    </citation>
    <scope>NUCLEOTIDE SEQUENCE [LARGE SCALE GENOMIC DNA]</scope>
    <source>
        <strain evidence="2 3">NCTC13161</strain>
    </source>
</reference>
<feature type="transmembrane region" description="Helical" evidence="1">
    <location>
        <begin position="164"/>
        <end position="184"/>
    </location>
</feature>
<evidence type="ECO:0000313" key="3">
    <source>
        <dbReference type="Proteomes" id="UP000215126"/>
    </source>
</evidence>
<dbReference type="KEGG" id="pspu:NA29_23225"/>
<keyword evidence="3" id="KW-1185">Reference proteome</keyword>
<feature type="transmembrane region" description="Helical" evidence="1">
    <location>
        <begin position="48"/>
        <end position="65"/>
    </location>
</feature>
<dbReference type="GeneID" id="88096428"/>
<gene>
    <name evidence="2" type="ORF">SAMEA4530655_03829</name>
</gene>
<dbReference type="Proteomes" id="UP000215126">
    <property type="component" value="Chromosome 1"/>
</dbReference>
<evidence type="ECO:0000313" key="2">
    <source>
        <dbReference type="EMBL" id="SNU87415.1"/>
    </source>
</evidence>
<proteinExistence type="predicted"/>
<organism evidence="2 3">
    <name type="scientific">Pandoraea sputorum</name>
    <dbReference type="NCBI Taxonomy" id="93222"/>
    <lineage>
        <taxon>Bacteria</taxon>
        <taxon>Pseudomonadati</taxon>
        <taxon>Pseudomonadota</taxon>
        <taxon>Betaproteobacteria</taxon>
        <taxon>Burkholderiales</taxon>
        <taxon>Burkholderiaceae</taxon>
        <taxon>Pandoraea</taxon>
    </lineage>
</organism>
<feature type="transmembrane region" description="Helical" evidence="1">
    <location>
        <begin position="96"/>
        <end position="115"/>
    </location>
</feature>
<evidence type="ECO:0000256" key="1">
    <source>
        <dbReference type="SAM" id="Phobius"/>
    </source>
</evidence>
<keyword evidence="1" id="KW-0812">Transmembrane</keyword>
<keyword evidence="1" id="KW-1133">Transmembrane helix</keyword>
<feature type="transmembrane region" description="Helical" evidence="1">
    <location>
        <begin position="196"/>
        <end position="217"/>
    </location>
</feature>
<dbReference type="STRING" id="93222.NA29_23225"/>
<feature type="transmembrane region" description="Helical" evidence="1">
    <location>
        <begin position="229"/>
        <end position="248"/>
    </location>
</feature>
<dbReference type="EMBL" id="LT906435">
    <property type="protein sequence ID" value="SNU87415.1"/>
    <property type="molecule type" value="Genomic_DNA"/>
</dbReference>